<organism evidence="1 2">
    <name type="scientific">Aureobasidium subglaciale (strain EXF-2481)</name>
    <name type="common">Aureobasidium pullulans var. subglaciale</name>
    <dbReference type="NCBI Taxonomy" id="1043005"/>
    <lineage>
        <taxon>Eukaryota</taxon>
        <taxon>Fungi</taxon>
        <taxon>Dikarya</taxon>
        <taxon>Ascomycota</taxon>
        <taxon>Pezizomycotina</taxon>
        <taxon>Dothideomycetes</taxon>
        <taxon>Dothideomycetidae</taxon>
        <taxon>Dothideales</taxon>
        <taxon>Saccotheciaceae</taxon>
        <taxon>Aureobasidium</taxon>
    </lineage>
</organism>
<evidence type="ECO:0000313" key="2">
    <source>
        <dbReference type="Proteomes" id="UP000030641"/>
    </source>
</evidence>
<dbReference type="STRING" id="1043005.A0A074YQU6"/>
<reference evidence="1 2" key="1">
    <citation type="journal article" date="2014" name="BMC Genomics">
        <title>Genome sequencing of four Aureobasidium pullulans varieties: biotechnological potential, stress tolerance, and description of new species.</title>
        <authorList>
            <person name="Gostin Ar C."/>
            <person name="Ohm R.A."/>
            <person name="Kogej T."/>
            <person name="Sonjak S."/>
            <person name="Turk M."/>
            <person name="Zajc J."/>
            <person name="Zalar P."/>
            <person name="Grube M."/>
            <person name="Sun H."/>
            <person name="Han J."/>
            <person name="Sharma A."/>
            <person name="Chiniquy J."/>
            <person name="Ngan C.Y."/>
            <person name="Lipzen A."/>
            <person name="Barry K."/>
            <person name="Grigoriev I.V."/>
            <person name="Gunde-Cimerman N."/>
        </authorList>
    </citation>
    <scope>NUCLEOTIDE SEQUENCE [LARGE SCALE GENOMIC DNA]</scope>
    <source>
        <strain evidence="1 2">EXF-2481</strain>
    </source>
</reference>
<dbReference type="EMBL" id="KL584752">
    <property type="protein sequence ID" value="KEQ98544.1"/>
    <property type="molecule type" value="Genomic_DNA"/>
</dbReference>
<keyword evidence="2" id="KW-1185">Reference proteome</keyword>
<dbReference type="InterPro" id="IPR027796">
    <property type="entry name" value="OTT_1508_deam-like"/>
</dbReference>
<dbReference type="OrthoDB" id="4851849at2759"/>
<proteinExistence type="predicted"/>
<dbReference type="OMA" id="GACYDQW"/>
<dbReference type="InParanoid" id="A0A074YQU6"/>
<name>A0A074YQU6_AURSE</name>
<dbReference type="HOGENOM" id="CLU_585255_0_0_1"/>
<dbReference type="RefSeq" id="XP_013346767.1">
    <property type="nucleotide sequence ID" value="XM_013491313.1"/>
</dbReference>
<protein>
    <submittedName>
        <fullName evidence="1">Uncharacterized protein</fullName>
    </submittedName>
</protein>
<dbReference type="GeneID" id="25363365"/>
<accession>A0A074YQU6</accession>
<gene>
    <name evidence="1" type="ORF">AUEXF2481DRAFT_26912</name>
</gene>
<dbReference type="Pfam" id="PF14441">
    <property type="entry name" value="OTT_1508_deam"/>
    <property type="match status" value="1"/>
</dbReference>
<dbReference type="Proteomes" id="UP000030641">
    <property type="component" value="Unassembled WGS sequence"/>
</dbReference>
<evidence type="ECO:0000313" key="1">
    <source>
        <dbReference type="EMBL" id="KEQ98544.1"/>
    </source>
</evidence>
<sequence length="450" mass="51135">MSRLQIQTASPKHSIWHDISEDTFRQHLVDLEKCTNAVPIGPQTFPIVLEKSADDYTLPLNVEQKLADDLAFLAAIEEGAQSVAAVCLEEHHQPGHLTVRFAALDLSLSDEVKIALSSVIDTLGTTSTLGRAETIENLFAQIVSLHFRRLLARLRSKKWNKPKYLAKQHKKPLWQDFANLLHRIEFVYTKREAALRKTVEALVQHLAAVYEGFEQVEPGTQDEEPALQELIKASHQFCTTTEIMDFAHRLESSVSRSPTPKVASAIKCLRQLEKIAAYWRVATSLATASLEYPSLFQTNIELAFLIPYKSIPTTIGYESWAKTCHVHAEVQLTVHYDILFQTTRPSFRPPRVIGTSKWLCYLCYLFLRTHGSFCPANTHGRLYDQWTIPDLAEYGDELRDRYREVIRDMDWEVVRETGDGSLNDDGSVLVRWRAEPMTSRENLLGVDGAC</sequence>
<dbReference type="AlphaFoldDB" id="A0A074YQU6"/>